<dbReference type="PANTHER" id="PTHR31465">
    <property type="entry name" value="PROTEIN RTA1-RELATED"/>
    <property type="match status" value="1"/>
</dbReference>
<dbReference type="GO" id="GO:0005886">
    <property type="term" value="C:plasma membrane"/>
    <property type="evidence" value="ECO:0007669"/>
    <property type="project" value="TreeGrafter"/>
</dbReference>
<feature type="transmembrane region" description="Helical" evidence="5">
    <location>
        <begin position="137"/>
        <end position="154"/>
    </location>
</feature>
<keyword evidence="3 5" id="KW-1133">Transmembrane helix</keyword>
<dbReference type="GO" id="GO:0000324">
    <property type="term" value="C:fungal-type vacuole"/>
    <property type="evidence" value="ECO:0007669"/>
    <property type="project" value="TreeGrafter"/>
</dbReference>
<keyword evidence="7" id="KW-1185">Reference proteome</keyword>
<evidence type="ECO:0000256" key="2">
    <source>
        <dbReference type="ARBA" id="ARBA00022692"/>
    </source>
</evidence>
<reference evidence="6" key="1">
    <citation type="submission" date="2020-04" db="EMBL/GenBank/DDBJ databases">
        <title>Genome Assembly and Annotation of Botryosphaeria dothidea sdau 11-99, a Latent Pathogen of Apple Fruit Ring Rot in China.</title>
        <authorList>
            <person name="Yu C."/>
            <person name="Diao Y."/>
            <person name="Lu Q."/>
            <person name="Zhao J."/>
            <person name="Cui S."/>
            <person name="Peng C."/>
            <person name="He B."/>
            <person name="Liu H."/>
        </authorList>
    </citation>
    <scope>NUCLEOTIDE SEQUENCE [LARGE SCALE GENOMIC DNA]</scope>
    <source>
        <strain evidence="6">Sdau11-99</strain>
    </source>
</reference>
<feature type="transmembrane region" description="Helical" evidence="5">
    <location>
        <begin position="174"/>
        <end position="197"/>
    </location>
</feature>
<keyword evidence="2 5" id="KW-0812">Transmembrane</keyword>
<dbReference type="Proteomes" id="UP000572817">
    <property type="component" value="Unassembled WGS sequence"/>
</dbReference>
<dbReference type="OrthoDB" id="4521223at2759"/>
<gene>
    <name evidence="6" type="ORF">GTA08_BOTSDO08362</name>
</gene>
<name>A0A8H4INA8_9PEZI</name>
<sequence>MTSNFTLPSNVTDPGEYCTLGTCPLELANFTYVPTLAGNITYLAFFGVLLPIQIFLGIRYRTWGFLAGMTGGLVLEIIGYVGRVQLHFNPFPFDPFLEYLICLTIGPAFLSAAIYLCLGRIVVVYGEHISRVRPRTYALFFVCCDLVSLILQAAGGGLTASADDKDTKDIGVDIMIAGLASQVASLAAFMALCAEFAARVWREQGALDARFEALRRTWMWRLFLAGIAAATTTIFVRCVYRLVELQEGFDGELANDELIFMILEGPMIIVACVALTVFHPGVCFRGRWQEANWEFGKGKEAGVVGKKGFASSSESDVAGFEMGVRR</sequence>
<dbReference type="AlphaFoldDB" id="A0A8H4INA8"/>
<feature type="transmembrane region" description="Helical" evidence="5">
    <location>
        <begin position="63"/>
        <end position="84"/>
    </location>
</feature>
<evidence type="ECO:0000256" key="3">
    <source>
        <dbReference type="ARBA" id="ARBA00022989"/>
    </source>
</evidence>
<protein>
    <recommendedName>
        <fullName evidence="8">Rta1 domain protein</fullName>
    </recommendedName>
</protein>
<dbReference type="Pfam" id="PF04479">
    <property type="entry name" value="RTA1"/>
    <property type="match status" value="1"/>
</dbReference>
<proteinExistence type="predicted"/>
<organism evidence="6 7">
    <name type="scientific">Botryosphaeria dothidea</name>
    <dbReference type="NCBI Taxonomy" id="55169"/>
    <lineage>
        <taxon>Eukaryota</taxon>
        <taxon>Fungi</taxon>
        <taxon>Dikarya</taxon>
        <taxon>Ascomycota</taxon>
        <taxon>Pezizomycotina</taxon>
        <taxon>Dothideomycetes</taxon>
        <taxon>Dothideomycetes incertae sedis</taxon>
        <taxon>Botryosphaeriales</taxon>
        <taxon>Botryosphaeriaceae</taxon>
        <taxon>Botryosphaeria</taxon>
    </lineage>
</organism>
<dbReference type="InterPro" id="IPR007568">
    <property type="entry name" value="RTA1"/>
</dbReference>
<evidence type="ECO:0000256" key="5">
    <source>
        <dbReference type="SAM" id="Phobius"/>
    </source>
</evidence>
<feature type="transmembrane region" description="Helical" evidence="5">
    <location>
        <begin position="36"/>
        <end position="56"/>
    </location>
</feature>
<feature type="transmembrane region" description="Helical" evidence="5">
    <location>
        <begin position="218"/>
        <end position="243"/>
    </location>
</feature>
<dbReference type="PANTHER" id="PTHR31465:SF9">
    <property type="entry name" value="SPHINGOID LONG-CHAIN BASE TRANSPORTER RSB1"/>
    <property type="match status" value="1"/>
</dbReference>
<evidence type="ECO:0000256" key="4">
    <source>
        <dbReference type="ARBA" id="ARBA00023136"/>
    </source>
</evidence>
<feature type="transmembrane region" description="Helical" evidence="5">
    <location>
        <begin position="258"/>
        <end position="278"/>
    </location>
</feature>
<feature type="transmembrane region" description="Helical" evidence="5">
    <location>
        <begin position="96"/>
        <end position="125"/>
    </location>
</feature>
<comment type="caution">
    <text evidence="6">The sequence shown here is derived from an EMBL/GenBank/DDBJ whole genome shotgun (WGS) entry which is preliminary data.</text>
</comment>
<evidence type="ECO:0000313" key="7">
    <source>
        <dbReference type="Proteomes" id="UP000572817"/>
    </source>
</evidence>
<evidence type="ECO:0008006" key="8">
    <source>
        <dbReference type="Google" id="ProtNLM"/>
    </source>
</evidence>
<evidence type="ECO:0000313" key="6">
    <source>
        <dbReference type="EMBL" id="KAF4303959.1"/>
    </source>
</evidence>
<keyword evidence="4 5" id="KW-0472">Membrane</keyword>
<accession>A0A8H4INA8</accession>
<dbReference type="EMBL" id="WWBZ02000051">
    <property type="protein sequence ID" value="KAF4303959.1"/>
    <property type="molecule type" value="Genomic_DNA"/>
</dbReference>
<evidence type="ECO:0000256" key="1">
    <source>
        <dbReference type="ARBA" id="ARBA00004141"/>
    </source>
</evidence>
<comment type="subcellular location">
    <subcellularLocation>
        <location evidence="1">Membrane</location>
        <topology evidence="1">Multi-pass membrane protein</topology>
    </subcellularLocation>
</comment>